<gene>
    <name evidence="6" type="ordered locus">Mmcs_5190</name>
</gene>
<accession>A0A5Q5BS14</accession>
<dbReference type="InterPro" id="IPR036144">
    <property type="entry name" value="RibA-like_sf"/>
</dbReference>
<reference evidence="6" key="1">
    <citation type="submission" date="2006-06" db="EMBL/GenBank/DDBJ databases">
        <title>Complete sequence of chromosome of Mycobacterium sp. MCS.</title>
        <authorList>
            <consortium name="US DOE Joint Genome Institute"/>
            <person name="Copeland A."/>
            <person name="Lucas S."/>
            <person name="Lapidus A."/>
            <person name="Barry K."/>
            <person name="Detter J.C."/>
            <person name="Glavina del Rio T."/>
            <person name="Hammon N."/>
            <person name="Israni S."/>
            <person name="Dalin E."/>
            <person name="Tice H."/>
            <person name="Pitluck S."/>
            <person name="Martinez M."/>
            <person name="Schmutz J."/>
            <person name="Larimer F."/>
            <person name="Land M."/>
            <person name="Hauser L."/>
            <person name="Kyrpides N."/>
            <person name="Kim E."/>
            <person name="Miller C.D."/>
            <person name="Hughes J.E."/>
            <person name="Anderson A.J."/>
            <person name="Sims R.C."/>
            <person name="Richardson P."/>
        </authorList>
    </citation>
    <scope>NUCLEOTIDE SEQUENCE [LARGE SCALE GENOMIC DNA]</scope>
    <source>
        <strain evidence="6">MCS</strain>
    </source>
</reference>
<organism evidence="6">
    <name type="scientific">Mycobacterium sp. (strain MCS)</name>
    <dbReference type="NCBI Taxonomy" id="164756"/>
    <lineage>
        <taxon>Bacteria</taxon>
        <taxon>Bacillati</taxon>
        <taxon>Actinomycetota</taxon>
        <taxon>Actinomycetes</taxon>
        <taxon>Mycobacteriales</taxon>
        <taxon>Mycobacteriaceae</taxon>
        <taxon>Mycobacterium</taxon>
    </lineage>
</organism>
<keyword evidence="3" id="KW-0342">GTP-binding</keyword>
<dbReference type="SUPFAM" id="SSF142695">
    <property type="entry name" value="RibA-like"/>
    <property type="match status" value="1"/>
</dbReference>
<dbReference type="UniPathway" id="UPA00275"/>
<dbReference type="GO" id="GO:0009231">
    <property type="term" value="P:riboflavin biosynthetic process"/>
    <property type="evidence" value="ECO:0007669"/>
    <property type="project" value="UniProtKB-UniPathway"/>
</dbReference>
<evidence type="ECO:0000259" key="4">
    <source>
        <dbReference type="Pfam" id="PF00925"/>
    </source>
</evidence>
<protein>
    <submittedName>
        <fullName evidence="6">GTP cyclohydrolase II domain protein</fullName>
    </submittedName>
</protein>
<dbReference type="PANTHER" id="PTHR47259">
    <property type="match status" value="1"/>
</dbReference>
<dbReference type="AlphaFoldDB" id="A0A5Q5BS14"/>
<dbReference type="Pfam" id="PF00925">
    <property type="entry name" value="GTP_cyclohydro2"/>
    <property type="match status" value="1"/>
</dbReference>
<keyword evidence="1" id="KW-0547">Nucleotide-binding</keyword>
<feature type="domain" description="GTP cyclohydrolase N-terminal" evidence="5">
    <location>
        <begin position="19"/>
        <end position="205"/>
    </location>
</feature>
<feature type="domain" description="GTP cyclohydrolase II" evidence="4">
    <location>
        <begin position="242"/>
        <end position="381"/>
    </location>
</feature>
<evidence type="ECO:0000256" key="3">
    <source>
        <dbReference type="ARBA" id="ARBA00023134"/>
    </source>
</evidence>
<evidence type="ECO:0000313" key="6">
    <source>
        <dbReference type="EMBL" id="ABG11294.1"/>
    </source>
</evidence>
<dbReference type="PANTHER" id="PTHR47259:SF2">
    <property type="entry name" value="URACIL-REGULATED PROTEIN 1"/>
    <property type="match status" value="1"/>
</dbReference>
<dbReference type="EMBL" id="CP000384">
    <property type="protein sequence ID" value="ABG11294.1"/>
    <property type="molecule type" value="Genomic_DNA"/>
</dbReference>
<evidence type="ECO:0000259" key="5">
    <source>
        <dbReference type="Pfam" id="PF12471"/>
    </source>
</evidence>
<proteinExistence type="predicted"/>
<dbReference type="InterPro" id="IPR022163">
    <property type="entry name" value="GTP_CH_N"/>
</dbReference>
<dbReference type="CDD" id="cd00641">
    <property type="entry name" value="GTP_cyclohydro2"/>
    <property type="match status" value="1"/>
</dbReference>
<evidence type="ECO:0000256" key="2">
    <source>
        <dbReference type="ARBA" id="ARBA00022801"/>
    </source>
</evidence>
<name>A0A5Q5BS14_MYCSS</name>
<dbReference type="Pfam" id="PF12471">
    <property type="entry name" value="GTP_CH_N"/>
    <property type="match status" value="1"/>
</dbReference>
<dbReference type="GO" id="GO:0005525">
    <property type="term" value="F:GTP binding"/>
    <property type="evidence" value="ECO:0007669"/>
    <property type="project" value="UniProtKB-KW"/>
</dbReference>
<evidence type="ECO:0000256" key="1">
    <source>
        <dbReference type="ARBA" id="ARBA00022741"/>
    </source>
</evidence>
<dbReference type="GO" id="GO:0003935">
    <property type="term" value="F:GTP cyclohydrolase II activity"/>
    <property type="evidence" value="ECO:0007669"/>
    <property type="project" value="InterPro"/>
</dbReference>
<sequence>MLAPFPLRTGGAMSTGSGHIRLTSHSGAVGTPTIHWGAPTAAERGPVIGTTANRSHRNVIGTHSGSYSVYRALAVAAGALKREHRADLTDTSPTDTIGPYPQWGEPATIVSMDPWGASVADVFTAELAAGLDIRPTIAITKAHVILPEITDAIAKGRLVPDGRVLLASGAALVTKAAVEPVWWLPGVAQRFGCSETDLRRVLFEETGGMYPELVTRSDLEVFLPPIGGQTVYIFGSATDLADPSVELTARVHDECNGSDVFGSDICTCRPYLTHAIEECIRGAQNGGVGLVAYSRKEGRALGEVTKFLVYNARKRQVGGDTADQYFARTECVAGVQDMRFQELMPDVLHWFGIRKIHRLVSMSNMKYDAITGSGIEVGERVNIPEELIPPDARVEIDAKMAAGYFTPGPVPDAEKLKQVKGRGLSQ</sequence>
<dbReference type="KEGG" id="mmc:Mmcs_5190"/>
<dbReference type="InterPro" id="IPR000926">
    <property type="entry name" value="RibA"/>
</dbReference>
<dbReference type="Gene3D" id="3.40.50.10990">
    <property type="entry name" value="GTP cyclohydrolase II"/>
    <property type="match status" value="1"/>
</dbReference>
<dbReference type="InterPro" id="IPR032677">
    <property type="entry name" value="GTP_cyclohydro_II"/>
</dbReference>
<keyword evidence="2 6" id="KW-0378">Hydrolase</keyword>
<dbReference type="NCBIfam" id="NF005536">
    <property type="entry name" value="PRK07198.1"/>
    <property type="match status" value="1"/>
</dbReference>